<dbReference type="OMA" id="SMSTIKY"/>
<evidence type="ECO:0000256" key="1">
    <source>
        <dbReference type="SAM" id="MobiDB-lite"/>
    </source>
</evidence>
<gene>
    <name evidence="2" type="primary">LOC107782086</name>
</gene>
<dbReference type="PaxDb" id="4097-A0A1S3Z220"/>
<dbReference type="Pfam" id="PF14223">
    <property type="entry name" value="Retrotran_gag_2"/>
    <property type="match status" value="1"/>
</dbReference>
<proteinExistence type="predicted"/>
<evidence type="ECO:0000313" key="2">
    <source>
        <dbReference type="RefSeq" id="XP_016458403.1"/>
    </source>
</evidence>
<protein>
    <recommendedName>
        <fullName evidence="3">UBN2 domain-containing protein</fullName>
    </recommendedName>
</protein>
<evidence type="ECO:0008006" key="3">
    <source>
        <dbReference type="Google" id="ProtNLM"/>
    </source>
</evidence>
<sequence length="213" mass="23962">MDLDFALTEQKPAKPTTTSTTDEKAKYEKWMKTNKLSLMIMKRSISDHIKGAIKDNGNAKDFLSAIGQKFLESDKAEIVSLINSLSTIKYDLVGNVRDHIMKLVNIATKLNNLGVTITDDFLVHQSLMSLPEQFNQLKTTYNAQKDKWSIDELITICVVEEVRIQKEKVEGVVNFVSSSRSADYPSYKRKGGPKFHKKKHGHSQHPGGNSGHL</sequence>
<dbReference type="OrthoDB" id="1713462at2759"/>
<dbReference type="KEGG" id="nta:107782086"/>
<feature type="region of interest" description="Disordered" evidence="1">
    <location>
        <begin position="182"/>
        <end position="213"/>
    </location>
</feature>
<reference evidence="2" key="1">
    <citation type="submission" date="2025-08" db="UniProtKB">
        <authorList>
            <consortium name="RefSeq"/>
        </authorList>
    </citation>
    <scope>IDENTIFICATION</scope>
</reference>
<feature type="region of interest" description="Disordered" evidence="1">
    <location>
        <begin position="1"/>
        <end position="24"/>
    </location>
</feature>
<accession>A0A1S3Z220</accession>
<organism evidence="2">
    <name type="scientific">Nicotiana tabacum</name>
    <name type="common">Common tobacco</name>
    <dbReference type="NCBI Taxonomy" id="4097"/>
    <lineage>
        <taxon>Eukaryota</taxon>
        <taxon>Viridiplantae</taxon>
        <taxon>Streptophyta</taxon>
        <taxon>Embryophyta</taxon>
        <taxon>Tracheophyta</taxon>
        <taxon>Spermatophyta</taxon>
        <taxon>Magnoliopsida</taxon>
        <taxon>eudicotyledons</taxon>
        <taxon>Gunneridae</taxon>
        <taxon>Pentapetalae</taxon>
        <taxon>asterids</taxon>
        <taxon>lamiids</taxon>
        <taxon>Solanales</taxon>
        <taxon>Solanaceae</taxon>
        <taxon>Nicotianoideae</taxon>
        <taxon>Nicotianeae</taxon>
        <taxon>Nicotiana</taxon>
    </lineage>
</organism>
<dbReference type="PANTHER" id="PTHR35317">
    <property type="entry name" value="OS04G0629600 PROTEIN"/>
    <property type="match status" value="1"/>
</dbReference>
<feature type="compositionally biased region" description="Basic residues" evidence="1">
    <location>
        <begin position="187"/>
        <end position="203"/>
    </location>
</feature>
<dbReference type="AlphaFoldDB" id="A0A1S3Z220"/>
<dbReference type="PANTHER" id="PTHR35317:SF42">
    <property type="entry name" value="RETROTRANSPOSON GAG DOMAIN-CONTAINING PROTEIN"/>
    <property type="match status" value="1"/>
</dbReference>
<name>A0A1S3Z220_TOBAC</name>
<dbReference type="RefSeq" id="XP_016458403.1">
    <property type="nucleotide sequence ID" value="XM_016602917.1"/>
</dbReference>